<dbReference type="STRING" id="1296121.A0A1A5ZTG3"/>
<organism evidence="2">
    <name type="scientific">Kwoniella dejecticola CBS 10117</name>
    <dbReference type="NCBI Taxonomy" id="1296121"/>
    <lineage>
        <taxon>Eukaryota</taxon>
        <taxon>Fungi</taxon>
        <taxon>Dikarya</taxon>
        <taxon>Basidiomycota</taxon>
        <taxon>Agaricomycotina</taxon>
        <taxon>Tremellomycetes</taxon>
        <taxon>Tremellales</taxon>
        <taxon>Cryptococcaceae</taxon>
        <taxon>Kwoniella</taxon>
    </lineage>
</organism>
<keyword evidence="1" id="KW-0812">Transmembrane</keyword>
<dbReference type="VEuPathDB" id="FungiDB:I303_08491"/>
<proteinExistence type="predicted"/>
<gene>
    <name evidence="2" type="ORF">I303_08491</name>
    <name evidence="3" type="ORF">I303_106869</name>
</gene>
<dbReference type="OrthoDB" id="2564485at2759"/>
<dbReference type="EMBL" id="KI894038">
    <property type="protein sequence ID" value="OBR81109.1"/>
    <property type="molecule type" value="Genomic_DNA"/>
</dbReference>
<keyword evidence="1" id="KW-0472">Membrane</keyword>
<dbReference type="KEGG" id="kdj:28972190"/>
<reference evidence="3" key="2">
    <citation type="submission" date="2013-07" db="EMBL/GenBank/DDBJ databases">
        <authorList>
            <consortium name="The Broad Institute Genome Sequencing Platform"/>
            <person name="Cuomo C."/>
            <person name="Litvintseva A."/>
            <person name="Chen Y."/>
            <person name="Heitman J."/>
            <person name="Sun S."/>
            <person name="Springer D."/>
            <person name="Dromer F."/>
            <person name="Young S.K."/>
            <person name="Zeng Q."/>
            <person name="Gargeya S."/>
            <person name="Fitzgerald M."/>
            <person name="Abouelleil A."/>
            <person name="Alvarado L."/>
            <person name="Berlin A.M."/>
            <person name="Chapman S.B."/>
            <person name="Dewar J."/>
            <person name="Goldberg J."/>
            <person name="Griggs A."/>
            <person name="Gujja S."/>
            <person name="Hansen M."/>
            <person name="Howarth C."/>
            <person name="Imamovic A."/>
            <person name="Larimer J."/>
            <person name="McCowan C."/>
            <person name="Murphy C."/>
            <person name="Pearson M."/>
            <person name="Priest M."/>
            <person name="Roberts A."/>
            <person name="Saif S."/>
            <person name="Shea T."/>
            <person name="Sykes S."/>
            <person name="Wortman J."/>
            <person name="Nusbaum C."/>
            <person name="Birren B."/>
        </authorList>
    </citation>
    <scope>NUCLEOTIDE SEQUENCE</scope>
    <source>
        <strain evidence="3">CBS 10117</strain>
    </source>
</reference>
<dbReference type="RefSeq" id="XP_018258951.1">
    <property type="nucleotide sequence ID" value="XM_018411750.1"/>
</dbReference>
<feature type="transmembrane region" description="Helical" evidence="1">
    <location>
        <begin position="37"/>
        <end position="59"/>
    </location>
</feature>
<accession>A0A1A5ZTG3</accession>
<keyword evidence="1" id="KW-1133">Transmembrane helix</keyword>
<evidence type="ECO:0000313" key="4">
    <source>
        <dbReference type="Proteomes" id="UP000078595"/>
    </source>
</evidence>
<name>A0A1A5ZTG3_9TREE</name>
<dbReference type="GeneID" id="28972190"/>
<sequence>MSTTSLSRVRSSHPAPIKSRWALLSYSLSSPLPYPPVFHILSILFGILALAIIALWAAATAGFETTTVFDTNYTRIDDRHWYTPLLPDSVVNGQSGELCDAAILNIGSTFRTNAITKIFPYTITAYGSGGIFEVDSTDTPNNTITEYRGSTLEDCVIAGVETIVKTGPSSIYMLARLALPAPPKGYPL</sequence>
<dbReference type="Proteomes" id="UP000078595">
    <property type="component" value="Chromosome 8"/>
</dbReference>
<evidence type="ECO:0000256" key="1">
    <source>
        <dbReference type="SAM" id="Phobius"/>
    </source>
</evidence>
<dbReference type="AlphaFoldDB" id="A0A1A5ZTG3"/>
<reference evidence="2" key="1">
    <citation type="submission" date="2013-07" db="EMBL/GenBank/DDBJ databases">
        <title>The Genome Sequence of Cryptococcus dejecticola CBS10117.</title>
        <authorList>
            <consortium name="The Broad Institute Genome Sequencing Platform"/>
            <person name="Cuomo C."/>
            <person name="Litvintseva A."/>
            <person name="Chen Y."/>
            <person name="Heitman J."/>
            <person name="Sun S."/>
            <person name="Springer D."/>
            <person name="Dromer F."/>
            <person name="Young S.K."/>
            <person name="Zeng Q."/>
            <person name="Gargeya S."/>
            <person name="Fitzgerald M."/>
            <person name="Abouelleil A."/>
            <person name="Alvarado L."/>
            <person name="Berlin A.M."/>
            <person name="Chapman S.B."/>
            <person name="Dewar J."/>
            <person name="Goldberg J."/>
            <person name="Griggs A."/>
            <person name="Gujja S."/>
            <person name="Hansen M."/>
            <person name="Howarth C."/>
            <person name="Imamovic A."/>
            <person name="Larimer J."/>
            <person name="McCowan C."/>
            <person name="Murphy C."/>
            <person name="Pearson M."/>
            <person name="Priest M."/>
            <person name="Roberts A."/>
            <person name="Saif S."/>
            <person name="Shea T."/>
            <person name="Sykes S."/>
            <person name="Wortman J."/>
            <person name="Nusbaum C."/>
            <person name="Birren B."/>
        </authorList>
    </citation>
    <scope>NUCLEOTIDE SEQUENCE [LARGE SCALE GENOMIC DNA]</scope>
    <source>
        <strain evidence="2">CBS 10117</strain>
    </source>
</reference>
<evidence type="ECO:0000313" key="2">
    <source>
        <dbReference type="EMBL" id="OBR81109.1"/>
    </source>
</evidence>
<evidence type="ECO:0000313" key="3">
    <source>
        <dbReference type="EMBL" id="WWC64259.1"/>
    </source>
</evidence>
<keyword evidence="4" id="KW-1185">Reference proteome</keyword>
<protein>
    <submittedName>
        <fullName evidence="2">Uncharacterized protein</fullName>
    </submittedName>
</protein>
<dbReference type="EMBL" id="CP144537">
    <property type="protein sequence ID" value="WWC64259.1"/>
    <property type="molecule type" value="Genomic_DNA"/>
</dbReference>
<reference evidence="3" key="3">
    <citation type="submission" date="2024-02" db="EMBL/GenBank/DDBJ databases">
        <title>Comparative genomics of Cryptococcus and Kwoniella reveals pathogenesis evolution and contrasting modes of karyotype evolution via chromosome fusion or intercentromeric recombination.</title>
        <authorList>
            <person name="Coelho M.A."/>
            <person name="David-Palma M."/>
            <person name="Shea T."/>
            <person name="Bowers K."/>
            <person name="McGinley-Smith S."/>
            <person name="Mohammad A.W."/>
            <person name="Gnirke A."/>
            <person name="Yurkov A.M."/>
            <person name="Nowrousian M."/>
            <person name="Sun S."/>
            <person name="Cuomo C.A."/>
            <person name="Heitman J."/>
        </authorList>
    </citation>
    <scope>NUCLEOTIDE SEQUENCE</scope>
    <source>
        <strain evidence="3">CBS 10117</strain>
    </source>
</reference>